<dbReference type="InterPro" id="IPR036097">
    <property type="entry name" value="HisK_dim/P_sf"/>
</dbReference>
<evidence type="ECO:0000256" key="5">
    <source>
        <dbReference type="ARBA" id="ARBA00022777"/>
    </source>
</evidence>
<dbReference type="PROSITE" id="PS50109">
    <property type="entry name" value="HIS_KIN"/>
    <property type="match status" value="1"/>
</dbReference>
<evidence type="ECO:0000259" key="7">
    <source>
        <dbReference type="PROSITE" id="PS50109"/>
    </source>
</evidence>
<dbReference type="SMART" id="SM00387">
    <property type="entry name" value="HATPase_c"/>
    <property type="match status" value="1"/>
</dbReference>
<dbReference type="Pfam" id="PF00512">
    <property type="entry name" value="HisKA"/>
    <property type="match status" value="1"/>
</dbReference>
<dbReference type="InterPro" id="IPR013656">
    <property type="entry name" value="PAS_4"/>
</dbReference>
<dbReference type="Pfam" id="PF02518">
    <property type="entry name" value="HATPase_c"/>
    <property type="match status" value="1"/>
</dbReference>
<dbReference type="Gene3D" id="3.30.450.40">
    <property type="match status" value="2"/>
</dbReference>
<organism evidence="9 10">
    <name type="scientific">Lichenifustis flavocetrariae</name>
    <dbReference type="NCBI Taxonomy" id="2949735"/>
    <lineage>
        <taxon>Bacteria</taxon>
        <taxon>Pseudomonadati</taxon>
        <taxon>Pseudomonadota</taxon>
        <taxon>Alphaproteobacteria</taxon>
        <taxon>Hyphomicrobiales</taxon>
        <taxon>Lichenihabitantaceae</taxon>
        <taxon>Lichenifustis</taxon>
    </lineage>
</organism>
<comment type="caution">
    <text evidence="9">The sequence shown here is derived from an EMBL/GenBank/DDBJ whole genome shotgun (WGS) entry which is preliminary data.</text>
</comment>
<evidence type="ECO:0000313" key="9">
    <source>
        <dbReference type="EMBL" id="MCW6509631.1"/>
    </source>
</evidence>
<evidence type="ECO:0000259" key="8">
    <source>
        <dbReference type="PROSITE" id="PS50110"/>
    </source>
</evidence>
<dbReference type="Gene3D" id="3.30.565.10">
    <property type="entry name" value="Histidine kinase-like ATPase, C-terminal domain"/>
    <property type="match status" value="1"/>
</dbReference>
<dbReference type="InterPro" id="IPR003661">
    <property type="entry name" value="HisK_dim/P_dom"/>
</dbReference>
<dbReference type="SUPFAM" id="SSF55781">
    <property type="entry name" value="GAF domain-like"/>
    <property type="match status" value="2"/>
</dbReference>
<dbReference type="SUPFAM" id="SSF52172">
    <property type="entry name" value="CheY-like"/>
    <property type="match status" value="1"/>
</dbReference>
<feature type="domain" description="Histidine kinase" evidence="7">
    <location>
        <begin position="513"/>
        <end position="734"/>
    </location>
</feature>
<feature type="modified residue" description="4-aspartylphosphate" evidence="6">
    <location>
        <position position="806"/>
    </location>
</feature>
<dbReference type="PROSITE" id="PS50110">
    <property type="entry name" value="RESPONSE_REGULATORY"/>
    <property type="match status" value="1"/>
</dbReference>
<gene>
    <name evidence="9" type="ORF">M8523_16550</name>
</gene>
<dbReference type="SMART" id="SM00448">
    <property type="entry name" value="REC"/>
    <property type="match status" value="1"/>
</dbReference>
<dbReference type="InterPro" id="IPR004358">
    <property type="entry name" value="Sig_transdc_His_kin-like_C"/>
</dbReference>
<keyword evidence="4" id="KW-0808">Transferase</keyword>
<dbReference type="AlphaFoldDB" id="A0AA42CKT9"/>
<protein>
    <recommendedName>
        <fullName evidence="2">histidine kinase</fullName>
        <ecNumber evidence="2">2.7.13.3</ecNumber>
    </recommendedName>
</protein>
<dbReference type="Proteomes" id="UP001165667">
    <property type="component" value="Unassembled WGS sequence"/>
</dbReference>
<dbReference type="InterPro" id="IPR035965">
    <property type="entry name" value="PAS-like_dom_sf"/>
</dbReference>
<dbReference type="PANTHER" id="PTHR43065:SF49">
    <property type="entry name" value="HISTIDINE KINASE"/>
    <property type="match status" value="1"/>
</dbReference>
<dbReference type="SMART" id="SM00065">
    <property type="entry name" value="GAF"/>
    <property type="match status" value="2"/>
</dbReference>
<keyword evidence="3 6" id="KW-0597">Phosphoprotein</keyword>
<dbReference type="EMBL" id="JAMOIM010000010">
    <property type="protein sequence ID" value="MCW6509631.1"/>
    <property type="molecule type" value="Genomic_DNA"/>
</dbReference>
<evidence type="ECO:0000256" key="3">
    <source>
        <dbReference type="ARBA" id="ARBA00022553"/>
    </source>
</evidence>
<dbReference type="InterPro" id="IPR003018">
    <property type="entry name" value="GAF"/>
</dbReference>
<evidence type="ECO:0000256" key="6">
    <source>
        <dbReference type="PROSITE-ProRule" id="PRU00169"/>
    </source>
</evidence>
<dbReference type="Gene3D" id="1.10.287.130">
    <property type="match status" value="1"/>
</dbReference>
<proteinExistence type="predicted"/>
<name>A0AA42CKT9_9HYPH</name>
<dbReference type="Pfam" id="PF13185">
    <property type="entry name" value="GAF_2"/>
    <property type="match status" value="1"/>
</dbReference>
<dbReference type="InterPro" id="IPR003594">
    <property type="entry name" value="HATPase_dom"/>
</dbReference>
<accession>A0AA42CKT9</accession>
<dbReference type="Gene3D" id="3.30.450.20">
    <property type="entry name" value="PAS domain"/>
    <property type="match status" value="1"/>
</dbReference>
<evidence type="ECO:0000256" key="2">
    <source>
        <dbReference type="ARBA" id="ARBA00012438"/>
    </source>
</evidence>
<keyword evidence="5" id="KW-0418">Kinase</keyword>
<dbReference type="GO" id="GO:0000155">
    <property type="term" value="F:phosphorelay sensor kinase activity"/>
    <property type="evidence" value="ECO:0007669"/>
    <property type="project" value="InterPro"/>
</dbReference>
<dbReference type="PRINTS" id="PR00344">
    <property type="entry name" value="BCTRLSENSOR"/>
</dbReference>
<dbReference type="EC" id="2.7.13.3" evidence="2"/>
<dbReference type="Pfam" id="PF00072">
    <property type="entry name" value="Response_reg"/>
    <property type="match status" value="1"/>
</dbReference>
<dbReference type="RefSeq" id="WP_282585999.1">
    <property type="nucleotide sequence ID" value="NZ_JAMOIM010000010.1"/>
</dbReference>
<dbReference type="Gene3D" id="3.40.50.2300">
    <property type="match status" value="1"/>
</dbReference>
<feature type="domain" description="Response regulatory" evidence="8">
    <location>
        <begin position="755"/>
        <end position="868"/>
    </location>
</feature>
<evidence type="ECO:0000256" key="1">
    <source>
        <dbReference type="ARBA" id="ARBA00000085"/>
    </source>
</evidence>
<dbReference type="PANTHER" id="PTHR43065">
    <property type="entry name" value="SENSOR HISTIDINE KINASE"/>
    <property type="match status" value="1"/>
</dbReference>
<evidence type="ECO:0000256" key="4">
    <source>
        <dbReference type="ARBA" id="ARBA00022679"/>
    </source>
</evidence>
<dbReference type="SUPFAM" id="SSF47384">
    <property type="entry name" value="Homodimeric domain of signal transducing histidine kinase"/>
    <property type="match status" value="1"/>
</dbReference>
<sequence>MLGSAFPMFLAWGPDLGFLYNDAYSEILGAKHPEAIGRPFQAIWSEIWSDIDPLIQKALQGQSTFLEDLPLVVTRNGHEEDAWFTFSYSPIREDEGAIAGMFCACTETTRQVQARRRQAFRVVLDDALRNLSDPADIKAAACATLGPHLGVDCVGYAEANETGERTFIERDWTAPGFASAAGPHVLDEYGPAMSAELRAGRTVSIRDTDADPLTGPETARAFAAIGTRAFLNTPLVKDGKLVALLYALSGKARSWTHDEVGLLEEAAERTWAAVERSRSEVALKEEQRTLETLNRIGTVLAAELDLERVVQVVTDAGVELTGAHFGAFFYNVLDPKGGSYMLYTLSGVDRSEFDKFPMPRNTSVFAPTFGGEGVMRSDDILADSRYGKSAPHHGMPKGHLPVRSYLAVPVASRSGEVIGGLFFGHPETARFQLRHERLMVAVAAQAAIAIDNARLFKAAQRDLTERQAAETRLRELNESLEHRIAMAMSERAAIDEALRQSQKMEAIGQLTGGVAHDFNNLLTVIKSSTDLLKRPDLVPERRTRYVAAISETVDRAAKLTAQLLAFARRQSLKPEVFDAAHSVRTIGDMMGTLTGSRIKIVTQLPEEACFLNADPSQFDTALVNMAINARDAMDGEGQLTIEVQPVRQMPAVRTHPPVQGAFVAVSITDTGTGIPEAQLEQIFEPFFTTKGVGKGTGLGLSQVFGFAKQSGGEVTVASQLGKGTTFTLYLPRVDGRARAAEVGEPEPLVDGHGTCVLVVEDNEDVGTFATQTLAELGYVTVWAANAEEALAELAMDADRFDVVFSDVVMPGMNGIDLAHQIRRQHHDLPVLLASGYSHVLAQNGTYGFELLHKPYSVEQLSRLLRKVATWQRRKRIMGK</sequence>
<dbReference type="Pfam" id="PF08448">
    <property type="entry name" value="PAS_4"/>
    <property type="match status" value="1"/>
</dbReference>
<evidence type="ECO:0000313" key="10">
    <source>
        <dbReference type="Proteomes" id="UP001165667"/>
    </source>
</evidence>
<reference evidence="9" key="1">
    <citation type="submission" date="2022-05" db="EMBL/GenBank/DDBJ databases">
        <authorList>
            <person name="Pankratov T."/>
        </authorList>
    </citation>
    <scope>NUCLEOTIDE SEQUENCE</scope>
    <source>
        <strain evidence="9">BP6-180914</strain>
    </source>
</reference>
<dbReference type="InterPro" id="IPR029016">
    <property type="entry name" value="GAF-like_dom_sf"/>
</dbReference>
<dbReference type="InterPro" id="IPR036890">
    <property type="entry name" value="HATPase_C_sf"/>
</dbReference>
<dbReference type="InterPro" id="IPR011006">
    <property type="entry name" value="CheY-like_superfamily"/>
</dbReference>
<dbReference type="SUPFAM" id="SSF55874">
    <property type="entry name" value="ATPase domain of HSP90 chaperone/DNA topoisomerase II/histidine kinase"/>
    <property type="match status" value="1"/>
</dbReference>
<keyword evidence="10" id="KW-1185">Reference proteome</keyword>
<dbReference type="CDD" id="cd00082">
    <property type="entry name" value="HisKA"/>
    <property type="match status" value="1"/>
</dbReference>
<comment type="catalytic activity">
    <reaction evidence="1">
        <text>ATP + protein L-histidine = ADP + protein N-phospho-L-histidine.</text>
        <dbReference type="EC" id="2.7.13.3"/>
    </reaction>
</comment>
<dbReference type="SUPFAM" id="SSF55785">
    <property type="entry name" value="PYP-like sensor domain (PAS domain)"/>
    <property type="match status" value="1"/>
</dbReference>
<dbReference type="InterPro" id="IPR005467">
    <property type="entry name" value="His_kinase_dom"/>
</dbReference>
<dbReference type="Pfam" id="PF01590">
    <property type="entry name" value="GAF"/>
    <property type="match status" value="1"/>
</dbReference>
<dbReference type="InterPro" id="IPR001789">
    <property type="entry name" value="Sig_transdc_resp-reg_receiver"/>
</dbReference>
<dbReference type="SMART" id="SM00388">
    <property type="entry name" value="HisKA"/>
    <property type="match status" value="1"/>
</dbReference>